<sequence length="363" mass="38752">MPKKGLWTGFWSETGYKVARKQKQSLQHWFTHHPTTFLLAWGTKGLVWNLPKVTGKAAWKGGRHLLGKTTKTKTLKAARESVTVITNADKGNGGPAQVSYGGNVVTLIPTGAARPAHMKGPLMQTGKQMLGTTPMGKLFVALAAELEYFTPARDKEATSTLNLLTDAHQAFGRLAGGVDMFADVVFACGMHSRVVHHLYQAVEDAESISERMRQARRLVETIYGDRIMQEESSVGVVNALPALAGGEETTGLAPLATKLAAYYMAFEPRVDEEATSILEVVKVSQAGWAVVGEAATALAERLGAFAVDRRVRVKVASGADAAVGTSAAFGAARRSLTSLYRAQMAQEATGTATILTIPLGRAA</sequence>
<name>A0A426URH7_9ACTN</name>
<reference evidence="1 2" key="1">
    <citation type="submission" date="2018-12" db="EMBL/GenBank/DDBJ databases">
        <title>Glycomyces sp. YIM 121974 draft genome.</title>
        <authorList>
            <person name="Li Q."/>
        </authorList>
    </citation>
    <scope>NUCLEOTIDE SEQUENCE [LARGE SCALE GENOMIC DNA]</scope>
    <source>
        <strain evidence="1 2">YIM 121974</strain>
    </source>
</reference>
<accession>A0A426URH7</accession>
<gene>
    <name evidence="1" type="ORF">EIW28_23890</name>
</gene>
<protein>
    <submittedName>
        <fullName evidence="1">Uncharacterized protein</fullName>
    </submittedName>
</protein>
<evidence type="ECO:0000313" key="1">
    <source>
        <dbReference type="EMBL" id="RRR95554.1"/>
    </source>
</evidence>
<dbReference type="EMBL" id="RSEB01000012">
    <property type="protein sequence ID" value="RRR95554.1"/>
    <property type="molecule type" value="Genomic_DNA"/>
</dbReference>
<proteinExistence type="predicted"/>
<organism evidence="1 2">
    <name type="scientific">Glycomyces terrestris</name>
    <dbReference type="NCBI Taxonomy" id="2493553"/>
    <lineage>
        <taxon>Bacteria</taxon>
        <taxon>Bacillati</taxon>
        <taxon>Actinomycetota</taxon>
        <taxon>Actinomycetes</taxon>
        <taxon>Glycomycetales</taxon>
        <taxon>Glycomycetaceae</taxon>
        <taxon>Glycomyces</taxon>
    </lineage>
</organism>
<comment type="caution">
    <text evidence="1">The sequence shown here is derived from an EMBL/GenBank/DDBJ whole genome shotgun (WGS) entry which is preliminary data.</text>
</comment>
<keyword evidence="2" id="KW-1185">Reference proteome</keyword>
<evidence type="ECO:0000313" key="2">
    <source>
        <dbReference type="Proteomes" id="UP000277256"/>
    </source>
</evidence>
<dbReference type="RefSeq" id="WP_125250232.1">
    <property type="nucleotide sequence ID" value="NZ_RSEB01000012.1"/>
</dbReference>
<dbReference type="Proteomes" id="UP000277256">
    <property type="component" value="Unassembled WGS sequence"/>
</dbReference>
<dbReference type="AlphaFoldDB" id="A0A426URH7"/>